<dbReference type="InterPro" id="IPR029063">
    <property type="entry name" value="SAM-dependent_MTases_sf"/>
</dbReference>
<dbReference type="EMBL" id="JAEQMG010000031">
    <property type="protein sequence ID" value="MBK6087368.1"/>
    <property type="molecule type" value="Genomic_DNA"/>
</dbReference>
<dbReference type="RefSeq" id="WP_201426676.1">
    <property type="nucleotide sequence ID" value="NZ_JAEQMG010000031.1"/>
</dbReference>
<evidence type="ECO:0000313" key="1">
    <source>
        <dbReference type="EMBL" id="MBK6087368.1"/>
    </source>
</evidence>
<dbReference type="AlphaFoldDB" id="A0A934WQB4"/>
<dbReference type="Gene3D" id="3.40.50.150">
    <property type="entry name" value="Vaccinia Virus protein VP39"/>
    <property type="match status" value="1"/>
</dbReference>
<gene>
    <name evidence="1" type="ORF">JKK62_01640</name>
</gene>
<name>A0A934WQB4_9FIRM</name>
<evidence type="ECO:0000313" key="2">
    <source>
        <dbReference type="Proteomes" id="UP000633365"/>
    </source>
</evidence>
<dbReference type="PANTHER" id="PTHR43042">
    <property type="entry name" value="SAM-DEPENDENT METHYLTRANSFERASE"/>
    <property type="match status" value="1"/>
</dbReference>
<accession>A0A934WQB4</accession>
<keyword evidence="1" id="KW-0808">Transferase</keyword>
<dbReference type="GO" id="GO:0032259">
    <property type="term" value="P:methylation"/>
    <property type="evidence" value="ECO:0007669"/>
    <property type="project" value="UniProtKB-KW"/>
</dbReference>
<dbReference type="PANTHER" id="PTHR43042:SF2">
    <property type="entry name" value="SAM-DEPENDENT METHYLTRANSFERASE"/>
    <property type="match status" value="1"/>
</dbReference>
<dbReference type="Proteomes" id="UP000633365">
    <property type="component" value="Unassembled WGS sequence"/>
</dbReference>
<organism evidence="1 2">
    <name type="scientific">Ruminococcus difficilis</name>
    <dbReference type="NCBI Taxonomy" id="2763069"/>
    <lineage>
        <taxon>Bacteria</taxon>
        <taxon>Bacillati</taxon>
        <taxon>Bacillota</taxon>
        <taxon>Clostridia</taxon>
        <taxon>Eubacteriales</taxon>
        <taxon>Oscillospiraceae</taxon>
        <taxon>Ruminococcus</taxon>
    </lineage>
</organism>
<reference evidence="1" key="1">
    <citation type="submission" date="2021-01" db="EMBL/GenBank/DDBJ databases">
        <title>Genome public.</title>
        <authorList>
            <person name="Liu C."/>
            <person name="Sun Q."/>
        </authorList>
    </citation>
    <scope>NUCLEOTIDE SEQUENCE</scope>
    <source>
        <strain evidence="1">M6</strain>
    </source>
</reference>
<feature type="non-terminal residue" evidence="1">
    <location>
        <position position="1"/>
    </location>
</feature>
<protein>
    <submittedName>
        <fullName evidence="1">Class I SAM-dependent methyltransferase</fullName>
    </submittedName>
</protein>
<sequence length="179" mass="19762">KIRNENRPLKVLNLFGYTGCATLACMNAGAMVCHVDASKGMVQWARENAQSSSIADLPVRWLVDDCVKFVQREIRRGNRYDGIIMDPPSYGRGPGGEVWKLEEQLFPLVDLCRQVLSNNPVFFILNSYTTGLSPAVMEYLLGVQLQQSFGGCVSSDEIGLRVTDTGLVLPCGSTAIWEK</sequence>
<dbReference type="GO" id="GO:0008168">
    <property type="term" value="F:methyltransferase activity"/>
    <property type="evidence" value="ECO:0007669"/>
    <property type="project" value="UniProtKB-KW"/>
</dbReference>
<keyword evidence="1" id="KW-0489">Methyltransferase</keyword>
<keyword evidence="2" id="KW-1185">Reference proteome</keyword>
<comment type="caution">
    <text evidence="1">The sequence shown here is derived from an EMBL/GenBank/DDBJ whole genome shotgun (WGS) entry which is preliminary data.</text>
</comment>
<dbReference type="SUPFAM" id="SSF53335">
    <property type="entry name" value="S-adenosyl-L-methionine-dependent methyltransferases"/>
    <property type="match status" value="1"/>
</dbReference>
<proteinExistence type="predicted"/>